<dbReference type="Pfam" id="PF00126">
    <property type="entry name" value="HTH_1"/>
    <property type="match status" value="1"/>
</dbReference>
<sequence length="293" mass="32464">MQQAEQSTLNWDDFRIVSAVCDTASFTRAARMLGMNETTVSRRVGRLERLMGRALFEAVNGERQPTDACRAILAELHDMAAAAEDATRKLRESDFTSRKFRLTTIAALAEYCLAPHLAGLLADLPRLILAIDTSDRNVDMSRWQADFALRLNRPRQGTFLMRKVGVVSFSLVRPKDGAGGTPALVAYPDALGEMPEMHALSSHAPARSVRLETASLEIMRRFLKSGTATGVLPDFMLGEFLQSPAFEIVPDVAAREVWLLTQPHLRNDPLARRIAEWCADLFDAPPAQVPPSY</sequence>
<evidence type="ECO:0000313" key="7">
    <source>
        <dbReference type="Proteomes" id="UP000184444"/>
    </source>
</evidence>
<dbReference type="PANTHER" id="PTHR30579:SF3">
    <property type="entry name" value="TRANSCRIPTIONAL REGULATORY PROTEIN"/>
    <property type="match status" value="1"/>
</dbReference>
<dbReference type="GO" id="GO:0003677">
    <property type="term" value="F:DNA binding"/>
    <property type="evidence" value="ECO:0007669"/>
    <property type="project" value="UniProtKB-KW"/>
</dbReference>
<evidence type="ECO:0000256" key="4">
    <source>
        <dbReference type="ARBA" id="ARBA00023163"/>
    </source>
</evidence>
<dbReference type="InterPro" id="IPR005119">
    <property type="entry name" value="LysR_subst-bd"/>
</dbReference>
<keyword evidence="2" id="KW-0805">Transcription regulation</keyword>
<organism evidence="6 7">
    <name type="scientific">Paracoccus solventivorans</name>
    <dbReference type="NCBI Taxonomy" id="53463"/>
    <lineage>
        <taxon>Bacteria</taxon>
        <taxon>Pseudomonadati</taxon>
        <taxon>Pseudomonadota</taxon>
        <taxon>Alphaproteobacteria</taxon>
        <taxon>Rhodobacterales</taxon>
        <taxon>Paracoccaceae</taxon>
        <taxon>Paracoccus</taxon>
    </lineage>
</organism>
<dbReference type="Gene3D" id="3.40.190.290">
    <property type="match status" value="1"/>
</dbReference>
<dbReference type="Pfam" id="PF03466">
    <property type="entry name" value="LysR_substrate"/>
    <property type="match status" value="1"/>
</dbReference>
<dbReference type="PANTHER" id="PTHR30579">
    <property type="entry name" value="TRANSCRIPTIONAL REGULATOR"/>
    <property type="match status" value="1"/>
</dbReference>
<gene>
    <name evidence="6" type="ORF">SAMN05444389_10659</name>
</gene>
<dbReference type="Proteomes" id="UP000184444">
    <property type="component" value="Unassembled WGS sequence"/>
</dbReference>
<dbReference type="PROSITE" id="PS50931">
    <property type="entry name" value="HTH_LYSR"/>
    <property type="match status" value="1"/>
</dbReference>
<dbReference type="STRING" id="53463.SAMN05444389_10659"/>
<dbReference type="InterPro" id="IPR036388">
    <property type="entry name" value="WH-like_DNA-bd_sf"/>
</dbReference>
<dbReference type="InterPro" id="IPR036390">
    <property type="entry name" value="WH_DNA-bd_sf"/>
</dbReference>
<dbReference type="GO" id="GO:0003700">
    <property type="term" value="F:DNA-binding transcription factor activity"/>
    <property type="evidence" value="ECO:0007669"/>
    <property type="project" value="InterPro"/>
</dbReference>
<name>A0A1M7HF85_9RHOB</name>
<dbReference type="InterPro" id="IPR050176">
    <property type="entry name" value="LTTR"/>
</dbReference>
<dbReference type="EMBL" id="FRCK01000006">
    <property type="protein sequence ID" value="SHM27104.1"/>
    <property type="molecule type" value="Genomic_DNA"/>
</dbReference>
<evidence type="ECO:0000256" key="1">
    <source>
        <dbReference type="ARBA" id="ARBA00009437"/>
    </source>
</evidence>
<reference evidence="7" key="1">
    <citation type="submission" date="2016-11" db="EMBL/GenBank/DDBJ databases">
        <authorList>
            <person name="Varghese N."/>
            <person name="Submissions S."/>
        </authorList>
    </citation>
    <scope>NUCLEOTIDE SEQUENCE [LARGE SCALE GENOMIC DNA]</scope>
    <source>
        <strain evidence="7">DSM 6637</strain>
    </source>
</reference>
<dbReference type="SUPFAM" id="SSF46785">
    <property type="entry name" value="Winged helix' DNA-binding domain"/>
    <property type="match status" value="1"/>
</dbReference>
<dbReference type="Gene3D" id="1.10.10.10">
    <property type="entry name" value="Winged helix-like DNA-binding domain superfamily/Winged helix DNA-binding domain"/>
    <property type="match status" value="1"/>
</dbReference>
<dbReference type="SUPFAM" id="SSF53850">
    <property type="entry name" value="Periplasmic binding protein-like II"/>
    <property type="match status" value="1"/>
</dbReference>
<keyword evidence="7" id="KW-1185">Reference proteome</keyword>
<dbReference type="InterPro" id="IPR000847">
    <property type="entry name" value="LysR_HTH_N"/>
</dbReference>
<accession>A0A1M7HF85</accession>
<comment type="similarity">
    <text evidence="1">Belongs to the LysR transcriptional regulatory family.</text>
</comment>
<protein>
    <submittedName>
        <fullName evidence="6">Transcriptional regulator, LysR family</fullName>
    </submittedName>
</protein>
<evidence type="ECO:0000313" key="6">
    <source>
        <dbReference type="EMBL" id="SHM27104.1"/>
    </source>
</evidence>
<dbReference type="AlphaFoldDB" id="A0A1M7HF85"/>
<evidence type="ECO:0000256" key="2">
    <source>
        <dbReference type="ARBA" id="ARBA00023015"/>
    </source>
</evidence>
<keyword evidence="3" id="KW-0238">DNA-binding</keyword>
<feature type="domain" description="HTH lysR-type" evidence="5">
    <location>
        <begin position="9"/>
        <end position="66"/>
    </location>
</feature>
<proteinExistence type="inferred from homology"/>
<dbReference type="RefSeq" id="WP_084732084.1">
    <property type="nucleotide sequence ID" value="NZ_FRCK01000006.1"/>
</dbReference>
<keyword evidence="4" id="KW-0804">Transcription</keyword>
<dbReference type="OrthoDB" id="7768317at2"/>
<evidence type="ECO:0000256" key="3">
    <source>
        <dbReference type="ARBA" id="ARBA00023125"/>
    </source>
</evidence>
<evidence type="ECO:0000259" key="5">
    <source>
        <dbReference type="PROSITE" id="PS50931"/>
    </source>
</evidence>